<feature type="non-terminal residue" evidence="1">
    <location>
        <position position="438"/>
    </location>
</feature>
<evidence type="ECO:0000313" key="2">
    <source>
        <dbReference type="EMBL" id="CAF4302731.1"/>
    </source>
</evidence>
<dbReference type="EMBL" id="CAJNOQ010018087">
    <property type="protein sequence ID" value="CAF1417863.1"/>
    <property type="molecule type" value="Genomic_DNA"/>
</dbReference>
<name>A0A815MDA1_9BILA</name>
<proteinExistence type="predicted"/>
<accession>A0A815MDA1</accession>
<dbReference type="Proteomes" id="UP000681722">
    <property type="component" value="Unassembled WGS sequence"/>
</dbReference>
<sequence>ATLKKCDLRNSTLCFDDCPLSTLTPNTNIETLMITIPDLNDLYFIFYMFPNLKQLYIIFSSLISEVNHHDNIDVVTSFFPTSLIEFKIEFYSSKFNIFKQIIKYISECKVLKKLSFLYLEALEIDGNAFNELFSPLVTKDQIDLKFCIYLSNSVIDLCTMKESFQSWMPNIAVNNRRPYKTYFIFTLPWTEKDFLFHFCIDQIEYNRLTNPKCLNDVEYFTLRCSSPIIYSKLSTILTTYYANVRSLRIEDLELIDNDNNNSSAIITRTITLNYVKFVSLSCPSTLTWKCFPKILRLIPNISNLSIHALDLLDFPAVLYNTPAFCNKIKCLELELKFLKMSLSQIVIYFDKLQHLRLYFFKYYYGNDDDTRLEYDDNDLNRFCFILMESQTLLSAVIRIDDVEMILTLYNKLINFRSHSKLSSTVIEIVHDVRLIVRK</sequence>
<evidence type="ECO:0000313" key="3">
    <source>
        <dbReference type="Proteomes" id="UP000663829"/>
    </source>
</evidence>
<protein>
    <submittedName>
        <fullName evidence="1">Uncharacterized protein</fullName>
    </submittedName>
</protein>
<evidence type="ECO:0000313" key="1">
    <source>
        <dbReference type="EMBL" id="CAF1417863.1"/>
    </source>
</evidence>
<gene>
    <name evidence="1" type="ORF">GPM918_LOCUS33648</name>
    <name evidence="2" type="ORF">SRO942_LOCUS34334</name>
</gene>
<dbReference type="EMBL" id="CAJOBC010083514">
    <property type="protein sequence ID" value="CAF4302731.1"/>
    <property type="molecule type" value="Genomic_DNA"/>
</dbReference>
<keyword evidence="3" id="KW-1185">Reference proteome</keyword>
<organism evidence="1 3">
    <name type="scientific">Didymodactylos carnosus</name>
    <dbReference type="NCBI Taxonomy" id="1234261"/>
    <lineage>
        <taxon>Eukaryota</taxon>
        <taxon>Metazoa</taxon>
        <taxon>Spiralia</taxon>
        <taxon>Gnathifera</taxon>
        <taxon>Rotifera</taxon>
        <taxon>Eurotatoria</taxon>
        <taxon>Bdelloidea</taxon>
        <taxon>Philodinida</taxon>
        <taxon>Philodinidae</taxon>
        <taxon>Didymodactylos</taxon>
    </lineage>
</organism>
<comment type="caution">
    <text evidence="1">The sequence shown here is derived from an EMBL/GenBank/DDBJ whole genome shotgun (WGS) entry which is preliminary data.</text>
</comment>
<reference evidence="1" key="1">
    <citation type="submission" date="2021-02" db="EMBL/GenBank/DDBJ databases">
        <authorList>
            <person name="Nowell W R."/>
        </authorList>
    </citation>
    <scope>NUCLEOTIDE SEQUENCE</scope>
</reference>
<dbReference type="AlphaFoldDB" id="A0A815MDA1"/>
<dbReference type="Proteomes" id="UP000663829">
    <property type="component" value="Unassembled WGS sequence"/>
</dbReference>